<dbReference type="PATRIC" id="fig|1449336.4.peg.1391"/>
<evidence type="ECO:0000313" key="6">
    <source>
        <dbReference type="Proteomes" id="UP000051658"/>
    </source>
</evidence>
<dbReference type="eggNOG" id="COG3682">
    <property type="taxonomic scope" value="Bacteria"/>
</dbReference>
<evidence type="ECO:0000256" key="2">
    <source>
        <dbReference type="ARBA" id="ARBA00023015"/>
    </source>
</evidence>
<dbReference type="InterPro" id="IPR014071">
    <property type="entry name" value="Cu_transp_CopY/TcrY"/>
</dbReference>
<dbReference type="Gene3D" id="1.10.10.10">
    <property type="entry name" value="Winged helix-like DNA-binding domain superfamily/Winged helix DNA-binding domain"/>
    <property type="match status" value="1"/>
</dbReference>
<dbReference type="InterPro" id="IPR036390">
    <property type="entry name" value="WH_DNA-bd_sf"/>
</dbReference>
<dbReference type="NCBIfam" id="TIGR02698">
    <property type="entry name" value="CopY_TcrY"/>
    <property type="match status" value="1"/>
</dbReference>
<evidence type="ECO:0000313" key="5">
    <source>
        <dbReference type="EMBL" id="KRN56249.1"/>
    </source>
</evidence>
<evidence type="ECO:0000256" key="4">
    <source>
        <dbReference type="ARBA" id="ARBA00023163"/>
    </source>
</evidence>
<dbReference type="InterPro" id="IPR005650">
    <property type="entry name" value="BlaI_family"/>
</dbReference>
<dbReference type="Proteomes" id="UP000051658">
    <property type="component" value="Unassembled WGS sequence"/>
</dbReference>
<organism evidence="5 6">
    <name type="scientific">Carnobacterium divergens DSM 20623</name>
    <dbReference type="NCBI Taxonomy" id="1449336"/>
    <lineage>
        <taxon>Bacteria</taxon>
        <taxon>Bacillati</taxon>
        <taxon>Bacillota</taxon>
        <taxon>Bacilli</taxon>
        <taxon>Lactobacillales</taxon>
        <taxon>Carnobacteriaceae</taxon>
        <taxon>Carnobacterium</taxon>
    </lineage>
</organism>
<dbReference type="AlphaFoldDB" id="A0A0R2HU52"/>
<reference evidence="5 6" key="1">
    <citation type="journal article" date="2015" name="Genome Announc.">
        <title>Expanding the biotechnology potential of lactobacilli through comparative genomics of 213 strains and associated genera.</title>
        <authorList>
            <person name="Sun Z."/>
            <person name="Harris H.M."/>
            <person name="McCann A."/>
            <person name="Guo C."/>
            <person name="Argimon S."/>
            <person name="Zhang W."/>
            <person name="Yang X."/>
            <person name="Jeffery I.B."/>
            <person name="Cooney J.C."/>
            <person name="Kagawa T.F."/>
            <person name="Liu W."/>
            <person name="Song Y."/>
            <person name="Salvetti E."/>
            <person name="Wrobel A."/>
            <person name="Rasinkangas P."/>
            <person name="Parkhill J."/>
            <person name="Rea M.C."/>
            <person name="O'Sullivan O."/>
            <person name="Ritari J."/>
            <person name="Douillard F.P."/>
            <person name="Paul Ross R."/>
            <person name="Yang R."/>
            <person name="Briner A.E."/>
            <person name="Felis G.E."/>
            <person name="de Vos W.M."/>
            <person name="Barrangou R."/>
            <person name="Klaenhammer T.R."/>
            <person name="Caufield P.W."/>
            <person name="Cui Y."/>
            <person name="Zhang H."/>
            <person name="O'Toole P.W."/>
        </authorList>
    </citation>
    <scope>NUCLEOTIDE SEQUENCE [LARGE SCALE GENOMIC DNA]</scope>
    <source>
        <strain evidence="5 6">DSM 20623</strain>
    </source>
</reference>
<proteinExistence type="inferred from homology"/>
<dbReference type="EMBL" id="JQBS01000032">
    <property type="protein sequence ID" value="KRN56249.1"/>
    <property type="molecule type" value="Genomic_DNA"/>
</dbReference>
<evidence type="ECO:0000256" key="3">
    <source>
        <dbReference type="ARBA" id="ARBA00023125"/>
    </source>
</evidence>
<dbReference type="SUPFAM" id="SSF46785">
    <property type="entry name" value="Winged helix' DNA-binding domain"/>
    <property type="match status" value="1"/>
</dbReference>
<sequence>MTTNDYSRKLDVDIDYNCKWNGGIRVKQVEQPKISDAEWEVMRVAWSKKEVNSQEIVAVLKDKMDWKPATIKTLIGRLVKKGLLLTKAEGNRYIYFPSVSEADSMISATENLFAHVCSKKIGSTIGTLISEATLTFDDIALLEALIQKKKAEGVESIECNCIPGQCECQEH</sequence>
<keyword evidence="6" id="KW-1185">Reference proteome</keyword>
<dbReference type="GO" id="GO:0003677">
    <property type="term" value="F:DNA binding"/>
    <property type="evidence" value="ECO:0007669"/>
    <property type="project" value="UniProtKB-KW"/>
</dbReference>
<comment type="caution">
    <text evidence="5">The sequence shown here is derived from an EMBL/GenBank/DDBJ whole genome shotgun (WGS) entry which is preliminary data.</text>
</comment>
<dbReference type="GO" id="GO:0045892">
    <property type="term" value="P:negative regulation of DNA-templated transcription"/>
    <property type="evidence" value="ECO:0007669"/>
    <property type="project" value="InterPro"/>
</dbReference>
<name>A0A0R2HU52_CARDV</name>
<protein>
    <submittedName>
        <fullName evidence="5">Transcriptional repressor CopY</fullName>
    </submittedName>
</protein>
<gene>
    <name evidence="5" type="ORF">IV74_GL001361</name>
</gene>
<dbReference type="Pfam" id="PF03965">
    <property type="entry name" value="Penicillinase_R"/>
    <property type="match status" value="1"/>
</dbReference>
<keyword evidence="4" id="KW-0804">Transcription</keyword>
<dbReference type="InterPro" id="IPR036388">
    <property type="entry name" value="WH-like_DNA-bd_sf"/>
</dbReference>
<evidence type="ECO:0000256" key="1">
    <source>
        <dbReference type="ARBA" id="ARBA00011046"/>
    </source>
</evidence>
<comment type="similarity">
    <text evidence="1">Belongs to the BlaI transcriptional regulatory family.</text>
</comment>
<accession>A0A0R2HU52</accession>
<keyword evidence="3" id="KW-0238">DNA-binding</keyword>
<keyword evidence="2" id="KW-0805">Transcription regulation</keyword>